<proteinExistence type="predicted"/>
<evidence type="ECO:0000313" key="1">
    <source>
        <dbReference type="EMBL" id="GGG94714.1"/>
    </source>
</evidence>
<name>A0A7W6P5K5_9SPHI</name>
<dbReference type="AlphaFoldDB" id="A0A7W6P5K5"/>
<reference evidence="1" key="1">
    <citation type="journal article" date="2014" name="Int. J. Syst. Evol. Microbiol.">
        <title>Complete genome of a new Firmicutes species belonging to the dominant human colonic microbiota ('Ruminococcus bicirculans') reveals two chromosomes and a selective capacity to utilize plant glucans.</title>
        <authorList>
            <consortium name="NISC Comparative Sequencing Program"/>
            <person name="Wegmann U."/>
            <person name="Louis P."/>
            <person name="Goesmann A."/>
            <person name="Henrissat B."/>
            <person name="Duncan S.H."/>
            <person name="Flint H.J."/>
        </authorList>
    </citation>
    <scope>NUCLEOTIDE SEQUENCE</scope>
    <source>
        <strain evidence="1">CGMCC 1.15287</strain>
    </source>
</reference>
<reference evidence="2 3" key="3">
    <citation type="submission" date="2020-08" db="EMBL/GenBank/DDBJ databases">
        <title>Genomic Encyclopedia of Type Strains, Phase IV (KMG-IV): sequencing the most valuable type-strain genomes for metagenomic binning, comparative biology and taxonomic classification.</title>
        <authorList>
            <person name="Goeker M."/>
        </authorList>
    </citation>
    <scope>NUCLEOTIDE SEQUENCE [LARGE SCALE GENOMIC DNA]</scope>
    <source>
        <strain evidence="2 3">DSM 100774</strain>
    </source>
</reference>
<dbReference type="EMBL" id="JACIEF010000002">
    <property type="protein sequence ID" value="MBB4108142.1"/>
    <property type="molecule type" value="Genomic_DNA"/>
</dbReference>
<sequence>MATSLSPSLDDGFDKAKKRVRSIYPDYDNRISRYTHLNYNENDIEYDIRRLWSEFPTVSGRQSELLEQDMIEMIGLILLTRFYEGQDRFSYNQLQNSFGDILRKLWERFTGF</sequence>
<evidence type="ECO:0000313" key="4">
    <source>
        <dbReference type="Proteomes" id="UP000642938"/>
    </source>
</evidence>
<keyword evidence="4" id="KW-1185">Reference proteome</keyword>
<organism evidence="2 3">
    <name type="scientific">Pedobacter zeae</name>
    <dbReference type="NCBI Taxonomy" id="1737356"/>
    <lineage>
        <taxon>Bacteria</taxon>
        <taxon>Pseudomonadati</taxon>
        <taxon>Bacteroidota</taxon>
        <taxon>Sphingobacteriia</taxon>
        <taxon>Sphingobacteriales</taxon>
        <taxon>Sphingobacteriaceae</taxon>
        <taxon>Pedobacter</taxon>
    </lineage>
</organism>
<reference evidence="4" key="2">
    <citation type="journal article" date="2019" name="Int. J. Syst. Evol. Microbiol.">
        <title>The Global Catalogue of Microorganisms (GCM) 10K type strain sequencing project: providing services to taxonomists for standard genome sequencing and annotation.</title>
        <authorList>
            <consortium name="The Broad Institute Genomics Platform"/>
            <consortium name="The Broad Institute Genome Sequencing Center for Infectious Disease"/>
            <person name="Wu L."/>
            <person name="Ma J."/>
        </authorList>
    </citation>
    <scope>NUCLEOTIDE SEQUENCE [LARGE SCALE GENOMIC DNA]</scope>
    <source>
        <strain evidence="4">CGMCC 1.15287</strain>
    </source>
</reference>
<evidence type="ECO:0000313" key="2">
    <source>
        <dbReference type="EMBL" id="MBB4108142.1"/>
    </source>
</evidence>
<protein>
    <submittedName>
        <fullName evidence="2">Uncharacterized protein</fullName>
    </submittedName>
</protein>
<gene>
    <name evidence="1" type="ORF">GCM10007422_05230</name>
    <name evidence="2" type="ORF">GGQ60_002123</name>
</gene>
<accession>A0A7W6P5K5</accession>
<dbReference type="Proteomes" id="UP000532273">
    <property type="component" value="Unassembled WGS sequence"/>
</dbReference>
<reference evidence="1" key="4">
    <citation type="submission" date="2024-05" db="EMBL/GenBank/DDBJ databases">
        <authorList>
            <person name="Sun Q."/>
            <person name="Zhou Y."/>
        </authorList>
    </citation>
    <scope>NUCLEOTIDE SEQUENCE</scope>
    <source>
        <strain evidence="1">CGMCC 1.15287</strain>
    </source>
</reference>
<dbReference type="EMBL" id="BMHZ01000001">
    <property type="protein sequence ID" value="GGG94714.1"/>
    <property type="molecule type" value="Genomic_DNA"/>
</dbReference>
<dbReference type="RefSeq" id="WP_183763276.1">
    <property type="nucleotide sequence ID" value="NZ_BMHZ01000001.1"/>
</dbReference>
<evidence type="ECO:0000313" key="3">
    <source>
        <dbReference type="Proteomes" id="UP000532273"/>
    </source>
</evidence>
<comment type="caution">
    <text evidence="2">The sequence shown here is derived from an EMBL/GenBank/DDBJ whole genome shotgun (WGS) entry which is preliminary data.</text>
</comment>
<dbReference type="Proteomes" id="UP000642938">
    <property type="component" value="Unassembled WGS sequence"/>
</dbReference>